<evidence type="ECO:0000256" key="4">
    <source>
        <dbReference type="SAM" id="Phobius"/>
    </source>
</evidence>
<reference evidence="5" key="1">
    <citation type="submission" date="2021-03" db="EMBL/GenBank/DDBJ databases">
        <authorList>
            <person name="Palmer J.M."/>
        </authorList>
    </citation>
    <scope>NUCLEOTIDE SEQUENCE</scope>
    <source>
        <strain evidence="5">ARV_011</strain>
    </source>
</reference>
<dbReference type="SUPFAM" id="SSF51735">
    <property type="entry name" value="NAD(P)-binding Rossmann-fold domains"/>
    <property type="match status" value="1"/>
</dbReference>
<keyword evidence="2" id="KW-0521">NADP</keyword>
<organism evidence="5 6">
    <name type="scientific">Scheffersomyces spartinae</name>
    <dbReference type="NCBI Taxonomy" id="45513"/>
    <lineage>
        <taxon>Eukaryota</taxon>
        <taxon>Fungi</taxon>
        <taxon>Dikarya</taxon>
        <taxon>Ascomycota</taxon>
        <taxon>Saccharomycotina</taxon>
        <taxon>Pichiomycetes</taxon>
        <taxon>Debaryomycetaceae</taxon>
        <taxon>Scheffersomyces</taxon>
    </lineage>
</organism>
<gene>
    <name evidence="5" type="ORF">KQ657_004973</name>
</gene>
<dbReference type="AlphaFoldDB" id="A0A9P7VAJ5"/>
<dbReference type="Gene3D" id="3.40.50.720">
    <property type="entry name" value="NAD(P)-binding Rossmann-like Domain"/>
    <property type="match status" value="1"/>
</dbReference>
<dbReference type="PANTHER" id="PTHR24320">
    <property type="entry name" value="RETINOL DEHYDROGENASE"/>
    <property type="match status" value="1"/>
</dbReference>
<dbReference type="PRINTS" id="PR00081">
    <property type="entry name" value="GDHRDH"/>
</dbReference>
<dbReference type="PROSITE" id="PS00061">
    <property type="entry name" value="ADH_SHORT"/>
    <property type="match status" value="1"/>
</dbReference>
<sequence length="365" mass="41051">MTRSAEIEFLKVYFVFILLSYFGGKSIMTKLNFYSLEKTPYLNPRTDRRVAVVTGGNSGIGWYDCLHLYLHGWTIYVVGRNEQKVTSAIQKIEEELKVTIAKYPEDQLNKRPVGSLKYVHGDFTDLASCDKAAKEILLHEKLIHLVILNAGVMALPLQFTKDNLEIQYQTNVTSQFLLTMRLLPAVKAVAEQGQIVPRIVFLSSLAHTMTRSFVKPGDKSLFKGPNFLKTWMRYSQSKLADIHLAKQLAQRYPKILTSSVHPGVIVDTELYSHWKKLPLIGVFARGFIGLTGKLAGVSQEEGCLSTLRAATDPSLTLEKDNGKYYDAGGPQKDPSDIANNVENAKYTWNWNVLELKGRGFDVEEA</sequence>
<keyword evidence="4" id="KW-0812">Transmembrane</keyword>
<dbReference type="Proteomes" id="UP000790833">
    <property type="component" value="Unassembled WGS sequence"/>
</dbReference>
<dbReference type="InterPro" id="IPR036291">
    <property type="entry name" value="NAD(P)-bd_dom_sf"/>
</dbReference>
<proteinExistence type="inferred from homology"/>
<comment type="similarity">
    <text evidence="1">Belongs to the short-chain dehydrogenases/reductases (SDR) family.</text>
</comment>
<evidence type="ECO:0000256" key="3">
    <source>
        <dbReference type="ARBA" id="ARBA00023002"/>
    </source>
</evidence>
<dbReference type="RefSeq" id="XP_043049800.1">
    <property type="nucleotide sequence ID" value="XM_043195627.1"/>
</dbReference>
<dbReference type="EMBL" id="JAHMUF010000008">
    <property type="protein sequence ID" value="KAG7194253.1"/>
    <property type="molecule type" value="Genomic_DNA"/>
</dbReference>
<evidence type="ECO:0000256" key="1">
    <source>
        <dbReference type="ARBA" id="ARBA00006484"/>
    </source>
</evidence>
<evidence type="ECO:0008006" key="7">
    <source>
        <dbReference type="Google" id="ProtNLM"/>
    </source>
</evidence>
<keyword evidence="6" id="KW-1185">Reference proteome</keyword>
<keyword evidence="4" id="KW-0472">Membrane</keyword>
<evidence type="ECO:0000313" key="5">
    <source>
        <dbReference type="EMBL" id="KAG7194253.1"/>
    </source>
</evidence>
<accession>A0A9P7VAJ5</accession>
<feature type="transmembrane region" description="Helical" evidence="4">
    <location>
        <begin position="12"/>
        <end position="34"/>
    </location>
</feature>
<keyword evidence="3" id="KW-0560">Oxidoreductase</keyword>
<protein>
    <recommendedName>
        <fullName evidence="7">NAD(P)-binding protein</fullName>
    </recommendedName>
</protein>
<dbReference type="OrthoDB" id="191139at2759"/>
<dbReference type="Pfam" id="PF00106">
    <property type="entry name" value="adh_short"/>
    <property type="match status" value="1"/>
</dbReference>
<evidence type="ECO:0000313" key="6">
    <source>
        <dbReference type="Proteomes" id="UP000790833"/>
    </source>
</evidence>
<dbReference type="InterPro" id="IPR002347">
    <property type="entry name" value="SDR_fam"/>
</dbReference>
<evidence type="ECO:0000256" key="2">
    <source>
        <dbReference type="ARBA" id="ARBA00022857"/>
    </source>
</evidence>
<dbReference type="GeneID" id="66118347"/>
<name>A0A9P7VAJ5_9ASCO</name>
<dbReference type="PANTHER" id="PTHR24320:SF282">
    <property type="entry name" value="WW DOMAIN-CONTAINING OXIDOREDUCTASE"/>
    <property type="match status" value="1"/>
</dbReference>
<keyword evidence="4" id="KW-1133">Transmembrane helix</keyword>
<dbReference type="GO" id="GO:0016491">
    <property type="term" value="F:oxidoreductase activity"/>
    <property type="evidence" value="ECO:0007669"/>
    <property type="project" value="UniProtKB-KW"/>
</dbReference>
<comment type="caution">
    <text evidence="5">The sequence shown here is derived from an EMBL/GenBank/DDBJ whole genome shotgun (WGS) entry which is preliminary data.</text>
</comment>
<dbReference type="InterPro" id="IPR020904">
    <property type="entry name" value="Sc_DH/Rdtase_CS"/>
</dbReference>